<name>A0AAW1T6Z4_9CHLO</name>
<dbReference type="EMBL" id="JALJOV010000260">
    <property type="protein sequence ID" value="KAK9865324.1"/>
    <property type="molecule type" value="Genomic_DNA"/>
</dbReference>
<proteinExistence type="predicted"/>
<dbReference type="Proteomes" id="UP001485043">
    <property type="component" value="Unassembled WGS sequence"/>
</dbReference>
<evidence type="ECO:0000313" key="2">
    <source>
        <dbReference type="Proteomes" id="UP001485043"/>
    </source>
</evidence>
<accession>A0AAW1T6Z4</accession>
<evidence type="ECO:0000313" key="1">
    <source>
        <dbReference type="EMBL" id="KAK9865324.1"/>
    </source>
</evidence>
<gene>
    <name evidence="1" type="ORF">WJX84_009986</name>
</gene>
<comment type="caution">
    <text evidence="1">The sequence shown here is derived from an EMBL/GenBank/DDBJ whole genome shotgun (WGS) entry which is preliminary data.</text>
</comment>
<dbReference type="AlphaFoldDB" id="A0AAW1T6Z4"/>
<sequence length="227" mass="24542">MPSLTMFSCLTAAEGSGAAWAEAACALGIPGSMLPTVDNHSDLLQQKLRGETALVAKIRAGKPATVHSIAFDEGETLLSVQESPVTSHQGCQRLAVLTRSRQEASECPKIIEITTGRCTTILTALSQELSSHLDLMPLVKRLDAEATSLSISLDRHLASFEEAQHSSGRFGPFHHLQVYHWLPGGETLWLEGQGRGQGGSSMQVISANDGEVLHSREIMELKETWED</sequence>
<protein>
    <submittedName>
        <fullName evidence="1">Uncharacterized protein</fullName>
    </submittedName>
</protein>
<reference evidence="1 2" key="1">
    <citation type="journal article" date="2024" name="Nat. Commun.">
        <title>Phylogenomics reveals the evolutionary origins of lichenization in chlorophyte algae.</title>
        <authorList>
            <person name="Puginier C."/>
            <person name="Libourel C."/>
            <person name="Otte J."/>
            <person name="Skaloud P."/>
            <person name="Haon M."/>
            <person name="Grisel S."/>
            <person name="Petersen M."/>
            <person name="Berrin J.G."/>
            <person name="Delaux P.M."/>
            <person name="Dal Grande F."/>
            <person name="Keller J."/>
        </authorList>
    </citation>
    <scope>NUCLEOTIDE SEQUENCE [LARGE SCALE GENOMIC DNA]</scope>
    <source>
        <strain evidence="1 2">SAG 2523</strain>
    </source>
</reference>
<keyword evidence="2" id="KW-1185">Reference proteome</keyword>
<organism evidence="1 2">
    <name type="scientific">Apatococcus fuscideae</name>
    <dbReference type="NCBI Taxonomy" id="2026836"/>
    <lineage>
        <taxon>Eukaryota</taxon>
        <taxon>Viridiplantae</taxon>
        <taxon>Chlorophyta</taxon>
        <taxon>core chlorophytes</taxon>
        <taxon>Trebouxiophyceae</taxon>
        <taxon>Chlorellales</taxon>
        <taxon>Chlorellaceae</taxon>
        <taxon>Apatococcus</taxon>
    </lineage>
</organism>